<evidence type="ECO:0000313" key="2">
    <source>
        <dbReference type="Proteomes" id="UP000236594"/>
    </source>
</evidence>
<evidence type="ECO:0000313" key="1">
    <source>
        <dbReference type="EMBL" id="PWN63548.1"/>
    </source>
</evidence>
<proteinExistence type="predicted"/>
<organism evidence="1 2">
    <name type="scientific">Chryseobacterium phosphatilyticum</name>
    <dbReference type="NCBI Taxonomy" id="475075"/>
    <lineage>
        <taxon>Bacteria</taxon>
        <taxon>Pseudomonadati</taxon>
        <taxon>Bacteroidota</taxon>
        <taxon>Flavobacteriia</taxon>
        <taxon>Flavobacteriales</taxon>
        <taxon>Weeksellaceae</taxon>
        <taxon>Chryseobacterium group</taxon>
        <taxon>Chryseobacterium</taxon>
    </lineage>
</organism>
<keyword evidence="2" id="KW-1185">Reference proteome</keyword>
<reference evidence="1 2" key="1">
    <citation type="submission" date="2018-04" db="EMBL/GenBank/DDBJ databases">
        <title>Draft Genome Sequence of Phosphate-Solubilizing Chryseobacterium sp. ISE14 that is a Biocontrol and Plant Growth-Promoting Rhizobacterium Isolated from Cucumber.</title>
        <authorList>
            <person name="Jeong J.-J."/>
            <person name="Sang M.K."/>
            <person name="Choi I.-G."/>
            <person name="Kim K.D."/>
        </authorList>
    </citation>
    <scope>NUCLEOTIDE SEQUENCE [LARGE SCALE GENOMIC DNA]</scope>
    <source>
        <strain evidence="1 2">ISE14</strain>
    </source>
</reference>
<protein>
    <submittedName>
        <fullName evidence="1">Uncharacterized protein</fullName>
    </submittedName>
</protein>
<sequence length="98" mass="11622">MENTIEIQKEDIKKLLLTLIQKLEVSEISKFSFDKDLYWNISTEELFNIYEEPKELTIGSLKEDWEFLQKVINNDRDVLNFDFYKISAILKAISLSTL</sequence>
<gene>
    <name evidence="1" type="ORF">C1631_021440</name>
</gene>
<dbReference type="OrthoDB" id="6630352at2"/>
<name>A0A316WWT3_9FLAO</name>
<dbReference type="RefSeq" id="WP_109714129.1">
    <property type="nucleotide sequence ID" value="NZ_PPED02000007.1"/>
</dbReference>
<dbReference type="AlphaFoldDB" id="A0A316WWT3"/>
<dbReference type="EMBL" id="PPED02000007">
    <property type="protein sequence ID" value="PWN63548.1"/>
    <property type="molecule type" value="Genomic_DNA"/>
</dbReference>
<comment type="caution">
    <text evidence="1">The sequence shown here is derived from an EMBL/GenBank/DDBJ whole genome shotgun (WGS) entry which is preliminary data.</text>
</comment>
<accession>A0A316WWT3</accession>
<dbReference type="Proteomes" id="UP000236594">
    <property type="component" value="Unassembled WGS sequence"/>
</dbReference>